<dbReference type="PROSITE" id="PS50075">
    <property type="entry name" value="CARRIER"/>
    <property type="match status" value="1"/>
</dbReference>
<dbReference type="InterPro" id="IPR016036">
    <property type="entry name" value="Malonyl_transacylase_ACP-bd"/>
</dbReference>
<dbReference type="InterPro" id="IPR013968">
    <property type="entry name" value="PKS_KR"/>
</dbReference>
<dbReference type="InterPro" id="IPR032821">
    <property type="entry name" value="PKS_assoc"/>
</dbReference>
<dbReference type="SMART" id="SM00823">
    <property type="entry name" value="PKS_PP"/>
    <property type="match status" value="1"/>
</dbReference>
<dbReference type="SUPFAM" id="SSF51735">
    <property type="entry name" value="NAD(P)-binding Rossmann-fold domains"/>
    <property type="match status" value="1"/>
</dbReference>
<dbReference type="InterPro" id="IPR014043">
    <property type="entry name" value="Acyl_transferase_dom"/>
</dbReference>
<dbReference type="Pfam" id="PF00698">
    <property type="entry name" value="Acyl_transf_1"/>
    <property type="match status" value="1"/>
</dbReference>
<dbReference type="InterPro" id="IPR057326">
    <property type="entry name" value="KR_dom"/>
</dbReference>
<dbReference type="Gene3D" id="3.40.50.720">
    <property type="entry name" value="NAD(P)-binding Rossmann-like Domain"/>
    <property type="match status" value="1"/>
</dbReference>
<dbReference type="InterPro" id="IPR014030">
    <property type="entry name" value="Ketoacyl_synth_N"/>
</dbReference>
<dbReference type="InterPro" id="IPR016039">
    <property type="entry name" value="Thiolase-like"/>
</dbReference>
<evidence type="ECO:0000259" key="4">
    <source>
        <dbReference type="PROSITE" id="PS50075"/>
    </source>
</evidence>
<dbReference type="RefSeq" id="WP_170142479.1">
    <property type="nucleotide sequence ID" value="NZ_BIFX01000002.1"/>
</dbReference>
<dbReference type="PROSITE" id="PS52004">
    <property type="entry name" value="KS3_2"/>
    <property type="match status" value="1"/>
</dbReference>
<sequence length="1465" mass="161954">MRPEPIAIIGIGCRLPGNVCTLDDFWTLLCSGSDVIRDLPPERWDTAAYYHPEPDTPGKMYTCRGAFLNQIDQFDAAFFGITDEEAVQIDPQQRLLLETCWEAMEDAGLLARQLAGSSTGVFIGISAHDYSRFLQQDPTLIDAYSQAGTAHSFASNRISGFFDLHGPSLSIDTACSSSLVAVHLACESLRRGECQLAFAGGVNLLLDPIAQICACKTSWLSPSAHCQVFDADADGAIRGEGAGVILLKPLAHALADGNRIHAIIRASGTNQDGRRTSTLNPTSSAQEALLRRIYREAAITPAQVHYVEAHATGTPLHDSAECYALGTALGLHRYADLWIDSVKAVIGHLGAAAGIAGLLKTVLILKHRQLPANPHFRQPGPYIPFASFRLRVPQQLTPLEEAPLLAGVNSIGSGGTNAHVLLEEFQTGPEQKTTYTRSGYLLPLSAQSHEGLVAQAHAYRRFAEEPISLHDMCSSALFHRDHFSHRLALVFQSQEELREQLDAFLTGDPYPLVGRRQGITPKMAFVFCGIGSQWWGMAHALFEQEPVFSAAIERYDPIVQRYAGWSLIKELLADSEHSRIHHADIVAPAFFAFQVALVELWKARGVEPQATIGHSMGALTAAHVAGLLTFEEALHLFCFIHKILKQTENCGRMLAASLPEEQALALLADCSDTVSLAAINSPQSVTLSGDAASLHQIASQLEQQGIFCRYLPLDYTLHSRAMDPLREEFINTSPQLPARLARRLFVSTVTGKAHRDGDAAHWWNCLHAPVRFADGVHTLLQEGYRVFLEIGPHPVLSGYLSECLQYHDIQGLILPTLHRKDPLTPLRTMGALYVRGWPLRWKNSMPEGKLVPLPHYPWQRRRYWLTPRTTSCTISEGASHPLLGRQLATALPTWETTLDTQLPGGLLMLLLAVAGKAFGAGPISIEQFMQHELLRETACLQIALVPPDNFVHLFSRHEQQEWSPFARARISQPSTQPAPLDQEALKQRCSCIVSSVELQFLLWSRGIRRSPVPITEVRCSADRRVWLCRTDNPSGSLESVLQQLFSVLTLFGPAQHDTPPFTPIALERLSLYQSGTLPTRLYHLIQIQEKTPACFTVNITLFDTQQTTLLEAQRLRLQALPVPQQELPLHAETWHPSAECSSSQTLSNKASLETLLQSASQYHRHREPAQPSMSAFSLQPHATYLLTGALESIGPSVAAWLIARGARHLAFAAPTPPRHVLELLQASSARYCFIPTDLAAPEAVARLLNELKDTLPPLRGIIHLTVTTQHYADEAARRADQQALWNLHIQTQSLPLDLFLLFSGHLPGDRAETMFPSLLATHRRMLGLPALSFYWGELTQSSEDNTAWQVAETLPFEQALARLESYLQGPYPHLFIPEQTRTHKEQHTRFFAVLNSVLGITVSRSMLQRSATELGLDSLKALQLSSQLKRELGLDISVLQVLQASNLAALLPDIQSSQESSERRL</sequence>
<dbReference type="Pfam" id="PF00109">
    <property type="entry name" value="ketoacyl-synt"/>
    <property type="match status" value="1"/>
</dbReference>
<dbReference type="EMBL" id="QKUF01000004">
    <property type="protein sequence ID" value="PZW32715.1"/>
    <property type="molecule type" value="Genomic_DNA"/>
</dbReference>
<dbReference type="SMART" id="SM00822">
    <property type="entry name" value="PKS_KR"/>
    <property type="match status" value="1"/>
</dbReference>
<evidence type="ECO:0000313" key="6">
    <source>
        <dbReference type="EMBL" id="PZW32715.1"/>
    </source>
</evidence>
<evidence type="ECO:0000256" key="3">
    <source>
        <dbReference type="ARBA" id="ARBA00022679"/>
    </source>
</evidence>
<dbReference type="GO" id="GO:0005737">
    <property type="term" value="C:cytoplasm"/>
    <property type="evidence" value="ECO:0007669"/>
    <property type="project" value="TreeGrafter"/>
</dbReference>
<keyword evidence="1" id="KW-0596">Phosphopantetheine</keyword>
<dbReference type="GO" id="GO:0004315">
    <property type="term" value="F:3-oxoacyl-[acyl-carrier-protein] synthase activity"/>
    <property type="evidence" value="ECO:0007669"/>
    <property type="project" value="InterPro"/>
</dbReference>
<dbReference type="InterPro" id="IPR001227">
    <property type="entry name" value="Ac_transferase_dom_sf"/>
</dbReference>
<dbReference type="FunFam" id="3.40.47.10:FF:000019">
    <property type="entry name" value="Polyketide synthase type I"/>
    <property type="match status" value="1"/>
</dbReference>
<dbReference type="GO" id="GO:0006633">
    <property type="term" value="P:fatty acid biosynthetic process"/>
    <property type="evidence" value="ECO:0007669"/>
    <property type="project" value="InterPro"/>
</dbReference>
<dbReference type="SMART" id="SM00827">
    <property type="entry name" value="PKS_AT"/>
    <property type="match status" value="1"/>
</dbReference>
<dbReference type="PROSITE" id="PS00606">
    <property type="entry name" value="KS3_1"/>
    <property type="match status" value="1"/>
</dbReference>
<dbReference type="InterPro" id="IPR020806">
    <property type="entry name" value="PKS_PP-bd"/>
</dbReference>
<dbReference type="Gene3D" id="3.10.129.110">
    <property type="entry name" value="Polyketide synthase dehydratase"/>
    <property type="match status" value="1"/>
</dbReference>
<dbReference type="Pfam" id="PF02801">
    <property type="entry name" value="Ketoacyl-synt_C"/>
    <property type="match status" value="1"/>
</dbReference>
<dbReference type="InterPro" id="IPR050091">
    <property type="entry name" value="PKS_NRPS_Biosynth_Enz"/>
</dbReference>
<dbReference type="GO" id="GO:0004312">
    <property type="term" value="F:fatty acid synthase activity"/>
    <property type="evidence" value="ECO:0007669"/>
    <property type="project" value="TreeGrafter"/>
</dbReference>
<dbReference type="InterPro" id="IPR036736">
    <property type="entry name" value="ACP-like_sf"/>
</dbReference>
<dbReference type="InterPro" id="IPR016035">
    <property type="entry name" value="Acyl_Trfase/lysoPLipase"/>
</dbReference>
<evidence type="ECO:0000256" key="1">
    <source>
        <dbReference type="ARBA" id="ARBA00022450"/>
    </source>
</evidence>
<dbReference type="Pfam" id="PF08659">
    <property type="entry name" value="KR"/>
    <property type="match status" value="1"/>
</dbReference>
<dbReference type="InterPro" id="IPR006162">
    <property type="entry name" value="Ppantetheine_attach_site"/>
</dbReference>
<dbReference type="Gene3D" id="3.40.47.10">
    <property type="match status" value="1"/>
</dbReference>
<organism evidence="6 7">
    <name type="scientific">Thermosporothrix hazakensis</name>
    <dbReference type="NCBI Taxonomy" id="644383"/>
    <lineage>
        <taxon>Bacteria</taxon>
        <taxon>Bacillati</taxon>
        <taxon>Chloroflexota</taxon>
        <taxon>Ktedonobacteria</taxon>
        <taxon>Ktedonobacterales</taxon>
        <taxon>Thermosporotrichaceae</taxon>
        <taxon>Thermosporothrix</taxon>
    </lineage>
</organism>
<gene>
    <name evidence="6" type="ORF">EI42_01807</name>
</gene>
<dbReference type="PANTHER" id="PTHR43775">
    <property type="entry name" value="FATTY ACID SYNTHASE"/>
    <property type="match status" value="1"/>
</dbReference>
<dbReference type="InterPro" id="IPR042104">
    <property type="entry name" value="PKS_dehydratase_sf"/>
</dbReference>
<dbReference type="Gene3D" id="1.10.1200.10">
    <property type="entry name" value="ACP-like"/>
    <property type="match status" value="1"/>
</dbReference>
<dbReference type="InterPro" id="IPR036291">
    <property type="entry name" value="NAD(P)-bd_dom_sf"/>
</dbReference>
<dbReference type="Proteomes" id="UP000248806">
    <property type="component" value="Unassembled WGS sequence"/>
</dbReference>
<dbReference type="Pfam" id="PF00550">
    <property type="entry name" value="PP-binding"/>
    <property type="match status" value="1"/>
</dbReference>
<dbReference type="PROSITE" id="PS00012">
    <property type="entry name" value="PHOSPHOPANTETHEINE"/>
    <property type="match status" value="1"/>
</dbReference>
<protein>
    <submittedName>
        <fullName evidence="6">Myxalamid-type polyketide synthase MxaE and MxaD</fullName>
    </submittedName>
</protein>
<dbReference type="SUPFAM" id="SSF52151">
    <property type="entry name" value="FabD/lysophospholipase-like"/>
    <property type="match status" value="1"/>
</dbReference>
<feature type="domain" description="Ketosynthase family 3 (KS3)" evidence="5">
    <location>
        <begin position="3"/>
        <end position="424"/>
    </location>
</feature>
<keyword evidence="7" id="KW-1185">Reference proteome</keyword>
<dbReference type="SUPFAM" id="SSF53901">
    <property type="entry name" value="Thiolase-like"/>
    <property type="match status" value="1"/>
</dbReference>
<dbReference type="InterPro" id="IPR020841">
    <property type="entry name" value="PKS_Beta-ketoAc_synthase_dom"/>
</dbReference>
<keyword evidence="2" id="KW-0597">Phosphoprotein</keyword>
<dbReference type="InterPro" id="IPR014031">
    <property type="entry name" value="Ketoacyl_synth_C"/>
</dbReference>
<proteinExistence type="predicted"/>
<accession>A0A326UBG2</accession>
<dbReference type="CDD" id="cd00833">
    <property type="entry name" value="PKS"/>
    <property type="match status" value="1"/>
</dbReference>
<dbReference type="GO" id="GO:0031177">
    <property type="term" value="F:phosphopantetheine binding"/>
    <property type="evidence" value="ECO:0007669"/>
    <property type="project" value="InterPro"/>
</dbReference>
<feature type="domain" description="Carrier" evidence="4">
    <location>
        <begin position="1384"/>
        <end position="1458"/>
    </location>
</feature>
<dbReference type="InterPro" id="IPR018201">
    <property type="entry name" value="Ketoacyl_synth_AS"/>
</dbReference>
<comment type="caution">
    <text evidence="6">The sequence shown here is derived from an EMBL/GenBank/DDBJ whole genome shotgun (WGS) entry which is preliminary data.</text>
</comment>
<dbReference type="SUPFAM" id="SSF55048">
    <property type="entry name" value="Probable ACP-binding domain of malonyl-CoA ACP transacylase"/>
    <property type="match status" value="1"/>
</dbReference>
<reference evidence="6 7" key="1">
    <citation type="submission" date="2018-06" db="EMBL/GenBank/DDBJ databases">
        <title>Genomic Encyclopedia of Archaeal and Bacterial Type Strains, Phase II (KMG-II): from individual species to whole genera.</title>
        <authorList>
            <person name="Goeker M."/>
        </authorList>
    </citation>
    <scope>NUCLEOTIDE SEQUENCE [LARGE SCALE GENOMIC DNA]</scope>
    <source>
        <strain evidence="6 7">ATCC BAA-1881</strain>
    </source>
</reference>
<keyword evidence="3" id="KW-0808">Transferase</keyword>
<dbReference type="SUPFAM" id="SSF47336">
    <property type="entry name" value="ACP-like"/>
    <property type="match status" value="1"/>
</dbReference>
<dbReference type="Gene3D" id="3.40.366.10">
    <property type="entry name" value="Malonyl-Coenzyme A Acyl Carrier Protein, domain 2"/>
    <property type="match status" value="1"/>
</dbReference>
<dbReference type="PANTHER" id="PTHR43775:SF37">
    <property type="entry name" value="SI:DKEY-61P9.11"/>
    <property type="match status" value="1"/>
</dbReference>
<dbReference type="GO" id="GO:0071770">
    <property type="term" value="P:DIM/DIP cell wall layer assembly"/>
    <property type="evidence" value="ECO:0007669"/>
    <property type="project" value="TreeGrafter"/>
</dbReference>
<name>A0A326UBG2_THEHA</name>
<dbReference type="Pfam" id="PF16197">
    <property type="entry name" value="KAsynt_C_assoc"/>
    <property type="match status" value="1"/>
</dbReference>
<dbReference type="InterPro" id="IPR009081">
    <property type="entry name" value="PP-bd_ACP"/>
</dbReference>
<evidence type="ECO:0000259" key="5">
    <source>
        <dbReference type="PROSITE" id="PS52004"/>
    </source>
</evidence>
<evidence type="ECO:0000313" key="7">
    <source>
        <dbReference type="Proteomes" id="UP000248806"/>
    </source>
</evidence>
<dbReference type="GO" id="GO:0005886">
    <property type="term" value="C:plasma membrane"/>
    <property type="evidence" value="ECO:0007669"/>
    <property type="project" value="TreeGrafter"/>
</dbReference>
<evidence type="ECO:0000256" key="2">
    <source>
        <dbReference type="ARBA" id="ARBA00022553"/>
    </source>
</evidence>
<dbReference type="SMART" id="SM00825">
    <property type="entry name" value="PKS_KS"/>
    <property type="match status" value="1"/>
</dbReference>
<dbReference type="Gene3D" id="3.30.70.3290">
    <property type="match status" value="1"/>
</dbReference>